<evidence type="ECO:0008006" key="5">
    <source>
        <dbReference type="Google" id="ProtNLM"/>
    </source>
</evidence>
<dbReference type="Gene3D" id="1.25.40.10">
    <property type="entry name" value="Tetratricopeptide repeat domain"/>
    <property type="match status" value="1"/>
</dbReference>
<organism evidence="3 4">
    <name type="scientific">Durusdinium trenchii</name>
    <dbReference type="NCBI Taxonomy" id="1381693"/>
    <lineage>
        <taxon>Eukaryota</taxon>
        <taxon>Sar</taxon>
        <taxon>Alveolata</taxon>
        <taxon>Dinophyceae</taxon>
        <taxon>Suessiales</taxon>
        <taxon>Symbiodiniaceae</taxon>
        <taxon>Durusdinium</taxon>
    </lineage>
</organism>
<evidence type="ECO:0000256" key="2">
    <source>
        <dbReference type="PROSITE-ProRule" id="PRU00708"/>
    </source>
</evidence>
<protein>
    <recommendedName>
        <fullName evidence="5">Pentatricopeptide repeat-containing protein</fullName>
    </recommendedName>
</protein>
<sequence length="355" mass="38423">MARWTRALGRGPLEVEELLRSMRSSQVEINDFHQCTAMSSYTKSSAWPRALRTVGVSSDAARANAALRAWAAGGSWAAAISFLSDLKDLKTDTISFNSSMAALSHAPHWPQVLELLRWMQHEGLLPSAVSLHYAVGMASWASALALLEGMRGVRRTEVTCLGEEEMGGWPMRPMRPWIYTPIVGASFTEVHGSARRFARRAEEKVPHVAVAVLLRWLLRRWPLAVGFLEAAQWSPSLLSQEGRNAALSLVASCGRWALALHAALHAAADVVSRSESCAGSAVGGGVFGGGGTSTDVGSLTDGTWLATGHSMADKGFSTAISACEQAGRWQLTWMLLELMWDRKVKVNNFSYNAAA</sequence>
<comment type="caution">
    <text evidence="3">The sequence shown here is derived from an EMBL/GenBank/DDBJ whole genome shotgun (WGS) entry which is preliminary data.</text>
</comment>
<dbReference type="PANTHER" id="PTHR47447">
    <property type="entry name" value="OS03G0856100 PROTEIN"/>
    <property type="match status" value="1"/>
</dbReference>
<feature type="repeat" description="PPR" evidence="2">
    <location>
        <begin position="92"/>
        <end position="126"/>
    </location>
</feature>
<keyword evidence="4" id="KW-1185">Reference proteome</keyword>
<dbReference type="PROSITE" id="PS51375">
    <property type="entry name" value="PPR"/>
    <property type="match status" value="1"/>
</dbReference>
<dbReference type="Proteomes" id="UP001642464">
    <property type="component" value="Unassembled WGS sequence"/>
</dbReference>
<gene>
    <name evidence="3" type="ORF">SCF082_LOCUS33763</name>
</gene>
<proteinExistence type="predicted"/>
<evidence type="ECO:0000313" key="3">
    <source>
        <dbReference type="EMBL" id="CAK9066212.1"/>
    </source>
</evidence>
<evidence type="ECO:0000256" key="1">
    <source>
        <dbReference type="ARBA" id="ARBA00022737"/>
    </source>
</evidence>
<dbReference type="InterPro" id="IPR011990">
    <property type="entry name" value="TPR-like_helical_dom_sf"/>
</dbReference>
<dbReference type="InterPro" id="IPR002885">
    <property type="entry name" value="PPR_rpt"/>
</dbReference>
<name>A0ABP0NTW4_9DINO</name>
<keyword evidence="1" id="KW-0677">Repeat</keyword>
<accession>A0ABP0NTW4</accession>
<evidence type="ECO:0000313" key="4">
    <source>
        <dbReference type="Proteomes" id="UP001642464"/>
    </source>
</evidence>
<dbReference type="EMBL" id="CAXAMM010030258">
    <property type="protein sequence ID" value="CAK9066212.1"/>
    <property type="molecule type" value="Genomic_DNA"/>
</dbReference>
<reference evidence="3 4" key="1">
    <citation type="submission" date="2024-02" db="EMBL/GenBank/DDBJ databases">
        <authorList>
            <person name="Chen Y."/>
            <person name="Shah S."/>
            <person name="Dougan E. K."/>
            <person name="Thang M."/>
            <person name="Chan C."/>
        </authorList>
    </citation>
    <scope>NUCLEOTIDE SEQUENCE [LARGE SCALE GENOMIC DNA]</scope>
</reference>
<dbReference type="PANTHER" id="PTHR47447:SF17">
    <property type="entry name" value="OS12G0638900 PROTEIN"/>
    <property type="match status" value="1"/>
</dbReference>